<dbReference type="EMBL" id="CP020474">
    <property type="protein sequence ID" value="ARE81939.1"/>
    <property type="molecule type" value="Genomic_DNA"/>
</dbReference>
<reference evidence="1 2" key="1">
    <citation type="submission" date="2017-03" db="EMBL/GenBank/DDBJ databases">
        <title>Genome Sequence of Roseovarius mucosus strain SMR3 Isolated from a culture of the Diatom Skeletonema marinoi.</title>
        <authorList>
            <person name="Topel M."/>
            <person name="Pinder M."/>
            <person name="Johansson O.N."/>
            <person name="Kourtchenko O."/>
            <person name="Godhe A."/>
            <person name="Clarke A.K."/>
        </authorList>
    </citation>
    <scope>NUCLEOTIDE SEQUENCE [LARGE SCALE GENOMIC DNA]</scope>
    <source>
        <strain evidence="1 2">SMR3</strain>
    </source>
</reference>
<keyword evidence="2" id="KW-1185">Reference proteome</keyword>
<evidence type="ECO:0000313" key="2">
    <source>
        <dbReference type="Proteomes" id="UP000192273"/>
    </source>
</evidence>
<organism evidence="1 2">
    <name type="scientific">Roseovarius mucosus</name>
    <dbReference type="NCBI Taxonomy" id="215743"/>
    <lineage>
        <taxon>Bacteria</taxon>
        <taxon>Pseudomonadati</taxon>
        <taxon>Pseudomonadota</taxon>
        <taxon>Alphaproteobacteria</taxon>
        <taxon>Rhodobacterales</taxon>
        <taxon>Roseobacteraceae</taxon>
        <taxon>Roseovarius</taxon>
    </lineage>
</organism>
<evidence type="ECO:0000313" key="1">
    <source>
        <dbReference type="EMBL" id="ARE81939.1"/>
    </source>
</evidence>
<dbReference type="Gene3D" id="1.20.120.330">
    <property type="entry name" value="Nucleotidyltransferases domain 2"/>
    <property type="match status" value="1"/>
</dbReference>
<accession>A0A1V0RJH1</accession>
<dbReference type="KEGG" id="rmm:ROSMUCSMR3_00435"/>
<protein>
    <submittedName>
        <fullName evidence="1">Uncharacterized protein</fullName>
    </submittedName>
</protein>
<name>A0A1V0RJH1_9RHOB</name>
<gene>
    <name evidence="1" type="ORF">ROSMUCSMR3_00435</name>
</gene>
<dbReference type="AlphaFoldDB" id="A0A1V0RJH1"/>
<dbReference type="Proteomes" id="UP000192273">
    <property type="component" value="Chromosome"/>
</dbReference>
<sequence length="85" mass="9813">MFHCSLKLRNAFAHDIHTTFDTPSVKDRCATLRMKADDCDNEELGEFRVNATGQFETAAVALIMNLLNRPHYVAKQGRTPQKWRY</sequence>
<proteinExistence type="predicted"/>